<evidence type="ECO:0000256" key="2">
    <source>
        <dbReference type="ARBA" id="ARBA00022723"/>
    </source>
</evidence>
<dbReference type="GO" id="GO:0046872">
    <property type="term" value="F:metal ion binding"/>
    <property type="evidence" value="ECO:0007669"/>
    <property type="project" value="UniProtKB-KW"/>
</dbReference>
<dbReference type="Pfam" id="PF13442">
    <property type="entry name" value="Cytochrome_CBB3"/>
    <property type="match status" value="1"/>
</dbReference>
<comment type="caution">
    <text evidence="6">The sequence shown here is derived from an EMBL/GenBank/DDBJ whole genome shotgun (WGS) entry which is preliminary data.</text>
</comment>
<dbReference type="GO" id="GO:0009055">
    <property type="term" value="F:electron transfer activity"/>
    <property type="evidence" value="ECO:0007669"/>
    <property type="project" value="InterPro"/>
</dbReference>
<proteinExistence type="predicted"/>
<sequence length="313" mass="33685">MKSGTGIAVGLLFIGAILGGVWLTKAFFVEGLDATEMVTASAKSSNDKNLSYNPPSLDDVPEGEMGESILFGYELVNDTNNKAEQYVGNNLTCTSCHAGAGLDENSSSLVGMTAVYPQYIERSGGIVTIEERINGCMVRSMNGKKFEANSDELEAIVSYFKYISKDIPVGADMPWRMNNSMENVPVPSVANGEEIYQKSCITCHAADGAGTGPNTGPALWGEDSFNDGAGLARLSKLAGYVKNNMPAGGEGTLTDQDASDLAAFILSQDRPVWANHDKDWPKGNRPKDIMDKENRQKVKDGTIDWKAMLTTKQ</sequence>
<evidence type="ECO:0000313" key="6">
    <source>
        <dbReference type="EMBL" id="ETT82705.1"/>
    </source>
</evidence>
<keyword evidence="2 4" id="KW-0479">Metal-binding</keyword>
<dbReference type="EMBL" id="ASQA01000034">
    <property type="protein sequence ID" value="ETT82705.1"/>
    <property type="molecule type" value="Genomic_DNA"/>
</dbReference>
<dbReference type="eggNOG" id="COG3258">
    <property type="taxonomic scope" value="Bacteria"/>
</dbReference>
<feature type="domain" description="Cytochrome c" evidence="5">
    <location>
        <begin position="187"/>
        <end position="269"/>
    </location>
</feature>
<protein>
    <submittedName>
        <fullName evidence="6">Class I cytochrome c</fullName>
    </submittedName>
</protein>
<dbReference type="GO" id="GO:0020037">
    <property type="term" value="F:heme binding"/>
    <property type="evidence" value="ECO:0007669"/>
    <property type="project" value="InterPro"/>
</dbReference>
<keyword evidence="3 4" id="KW-0408">Iron</keyword>
<dbReference type="PANTHER" id="PTHR35008:SF8">
    <property type="entry name" value="ALCOHOL DEHYDROGENASE CYTOCHROME C SUBUNIT"/>
    <property type="match status" value="1"/>
</dbReference>
<gene>
    <name evidence="6" type="ORF">C176_16992</name>
</gene>
<dbReference type="RefSeq" id="WP_038188139.1">
    <property type="nucleotide sequence ID" value="NZ_ASQA01000034.1"/>
</dbReference>
<dbReference type="Proteomes" id="UP000019062">
    <property type="component" value="Unassembled WGS sequence"/>
</dbReference>
<evidence type="ECO:0000256" key="3">
    <source>
        <dbReference type="ARBA" id="ARBA00023004"/>
    </source>
</evidence>
<name>W4EQ36_9BACL</name>
<reference evidence="6 7" key="1">
    <citation type="journal article" date="2014" name="BMC Genomics">
        <title>Genomic comparison of sporeforming bacilli isolated from milk.</title>
        <authorList>
            <person name="Moreno Switt A.I."/>
            <person name="Andrus A.D."/>
            <person name="Ranieri M.L."/>
            <person name="Orsi R.H."/>
            <person name="Ivy R."/>
            <person name="den Bakker H.C."/>
            <person name="Martin N.H."/>
            <person name="Wiedmann M."/>
            <person name="Boor K.J."/>
        </authorList>
    </citation>
    <scope>NUCLEOTIDE SEQUENCE [LARGE SCALE GENOMIC DNA]</scope>
    <source>
        <strain evidence="6 7">FSL R5-213</strain>
    </source>
</reference>
<keyword evidence="1 4" id="KW-0349">Heme</keyword>
<dbReference type="InterPro" id="IPR036909">
    <property type="entry name" value="Cyt_c-like_dom_sf"/>
</dbReference>
<dbReference type="PANTHER" id="PTHR35008">
    <property type="entry name" value="BLL4482 PROTEIN-RELATED"/>
    <property type="match status" value="1"/>
</dbReference>
<evidence type="ECO:0000259" key="5">
    <source>
        <dbReference type="PROSITE" id="PS51007"/>
    </source>
</evidence>
<dbReference type="SUPFAM" id="SSF46626">
    <property type="entry name" value="Cytochrome c"/>
    <property type="match status" value="2"/>
</dbReference>
<feature type="domain" description="Cytochrome c" evidence="5">
    <location>
        <begin position="61"/>
        <end position="164"/>
    </location>
</feature>
<accession>W4EQ36</accession>
<dbReference type="Gene3D" id="1.10.760.10">
    <property type="entry name" value="Cytochrome c-like domain"/>
    <property type="match status" value="2"/>
</dbReference>
<dbReference type="PROSITE" id="PS51007">
    <property type="entry name" value="CYTC"/>
    <property type="match status" value="2"/>
</dbReference>
<dbReference type="AlphaFoldDB" id="W4EQ36"/>
<dbReference type="InterPro" id="IPR051459">
    <property type="entry name" value="Cytochrome_c-type_DH"/>
</dbReference>
<evidence type="ECO:0000256" key="1">
    <source>
        <dbReference type="ARBA" id="ARBA00022617"/>
    </source>
</evidence>
<dbReference type="InterPro" id="IPR009056">
    <property type="entry name" value="Cyt_c-like_dom"/>
</dbReference>
<organism evidence="6 7">
    <name type="scientific">Viridibacillus arenosi FSL R5-213</name>
    <dbReference type="NCBI Taxonomy" id="1227360"/>
    <lineage>
        <taxon>Bacteria</taxon>
        <taxon>Bacillati</taxon>
        <taxon>Bacillota</taxon>
        <taxon>Bacilli</taxon>
        <taxon>Bacillales</taxon>
        <taxon>Caryophanaceae</taxon>
        <taxon>Viridibacillus</taxon>
    </lineage>
</organism>
<keyword evidence="7" id="KW-1185">Reference proteome</keyword>
<evidence type="ECO:0000313" key="7">
    <source>
        <dbReference type="Proteomes" id="UP000019062"/>
    </source>
</evidence>
<dbReference type="Pfam" id="PF21342">
    <property type="entry name" value="SoxA-TsdA_cyt-c"/>
    <property type="match status" value="1"/>
</dbReference>
<dbReference type="PATRIC" id="fig|1227360.4.peg.3458"/>
<evidence type="ECO:0000256" key="4">
    <source>
        <dbReference type="PROSITE-ProRule" id="PRU00433"/>
    </source>
</evidence>